<keyword evidence="3" id="KW-1185">Reference proteome</keyword>
<evidence type="ECO:0000313" key="3">
    <source>
        <dbReference type="Proteomes" id="UP001249020"/>
    </source>
</evidence>
<name>A0AAW8R265_9ALTE</name>
<comment type="caution">
    <text evidence="2">The sequence shown here is derived from an EMBL/GenBank/DDBJ whole genome shotgun (WGS) entry which is preliminary data.</text>
</comment>
<dbReference type="RefSeq" id="WP_311362185.1">
    <property type="nucleotide sequence ID" value="NZ_JAVRIE010000005.1"/>
</dbReference>
<feature type="signal peptide" evidence="1">
    <location>
        <begin position="1"/>
        <end position="20"/>
    </location>
</feature>
<sequence>MKSIVLILLTGLCLISTANAQQGSDIYMGELRIGEEAIVSNLQAVTNNPAYTNQPYFFNASSLYFTQELKGEEAQNGQMDIFVYDLPSKSVRNVSQSSESEYSPTPTPDGNGLSVIRVNAEGKQELWQLGFSGEPLQHYVPAIEPVGYQVWMNEKELLLFVLGEPHTLQKVSIDKPNNKGAVIDDNIGASLYRVNNSDWFLYSRAADKTELKAYHQKTRVKKVLAELPKGSQYFSVSANGNVVTSDGNSLYYTEVKLANDGDLSSEGEWSKVTVEHAKCGSGVSRTAISPDGKTVALVCPH</sequence>
<evidence type="ECO:0000313" key="2">
    <source>
        <dbReference type="EMBL" id="MDT0583411.1"/>
    </source>
</evidence>
<dbReference type="SUPFAM" id="SSF82171">
    <property type="entry name" value="DPP6 N-terminal domain-like"/>
    <property type="match status" value="1"/>
</dbReference>
<dbReference type="EMBL" id="JAVRIE010000005">
    <property type="protein sequence ID" value="MDT0583411.1"/>
    <property type="molecule type" value="Genomic_DNA"/>
</dbReference>
<proteinExistence type="predicted"/>
<keyword evidence="1" id="KW-0732">Signal</keyword>
<accession>A0AAW8R265</accession>
<protein>
    <submittedName>
        <fullName evidence="2">Uncharacterized protein</fullName>
    </submittedName>
</protein>
<evidence type="ECO:0000256" key="1">
    <source>
        <dbReference type="SAM" id="SignalP"/>
    </source>
</evidence>
<organism evidence="2 3">
    <name type="scientific">Brumicola blandensis</name>
    <dbReference type="NCBI Taxonomy" id="3075611"/>
    <lineage>
        <taxon>Bacteria</taxon>
        <taxon>Pseudomonadati</taxon>
        <taxon>Pseudomonadota</taxon>
        <taxon>Gammaproteobacteria</taxon>
        <taxon>Alteromonadales</taxon>
        <taxon>Alteromonadaceae</taxon>
        <taxon>Brumicola</taxon>
    </lineage>
</organism>
<dbReference type="Proteomes" id="UP001249020">
    <property type="component" value="Unassembled WGS sequence"/>
</dbReference>
<dbReference type="Gene3D" id="2.120.10.30">
    <property type="entry name" value="TolB, C-terminal domain"/>
    <property type="match status" value="1"/>
</dbReference>
<feature type="chain" id="PRO_5043981656" evidence="1">
    <location>
        <begin position="21"/>
        <end position="301"/>
    </location>
</feature>
<gene>
    <name evidence="2" type="ORF">RM544_12745</name>
</gene>
<reference evidence="2 3" key="1">
    <citation type="submission" date="2023-09" db="EMBL/GenBank/DDBJ databases">
        <authorList>
            <person name="Rey-Velasco X."/>
        </authorList>
    </citation>
    <scope>NUCLEOTIDE SEQUENCE [LARGE SCALE GENOMIC DNA]</scope>
    <source>
        <strain evidence="2 3">W409</strain>
    </source>
</reference>
<dbReference type="AlphaFoldDB" id="A0AAW8R265"/>
<dbReference type="InterPro" id="IPR011042">
    <property type="entry name" value="6-blade_b-propeller_TolB-like"/>
</dbReference>